<evidence type="ECO:0000313" key="2">
    <source>
        <dbReference type="Proteomes" id="UP000033870"/>
    </source>
</evidence>
<proteinExistence type="predicted"/>
<protein>
    <submittedName>
        <fullName evidence="1">Uncharacterized protein</fullName>
    </submittedName>
</protein>
<name>A0A0G2AKX7_9BACT</name>
<reference evidence="1 2" key="1">
    <citation type="journal article" date="2015" name="Nature">
        <title>rRNA introns, odd ribosomes, and small enigmatic genomes across a large radiation of phyla.</title>
        <authorList>
            <person name="Brown C.T."/>
            <person name="Hug L.A."/>
            <person name="Thomas B.C."/>
            <person name="Sharon I."/>
            <person name="Castelle C.J."/>
            <person name="Singh A."/>
            <person name="Wilkins M.J."/>
            <person name="Williams K.H."/>
            <person name="Banfield J.F."/>
        </authorList>
    </citation>
    <scope>NUCLEOTIDE SEQUENCE [LARGE SCALE GENOMIC DNA]</scope>
</reference>
<accession>A0A0G2AKX7</accession>
<dbReference type="Proteomes" id="UP000033870">
    <property type="component" value="Unassembled WGS sequence"/>
</dbReference>
<gene>
    <name evidence="1" type="ORF">UY92_C0012G0001</name>
</gene>
<organism evidence="1 2">
    <name type="scientific">Candidatus Magasanikbacteria bacterium GW2011_GWA2_56_11</name>
    <dbReference type="NCBI Taxonomy" id="1619044"/>
    <lineage>
        <taxon>Bacteria</taxon>
        <taxon>Candidatus Magasanikiibacteriota</taxon>
    </lineage>
</organism>
<evidence type="ECO:0000313" key="1">
    <source>
        <dbReference type="EMBL" id="KKW41922.1"/>
    </source>
</evidence>
<dbReference type="EMBL" id="LCRX01000012">
    <property type="protein sequence ID" value="KKW41922.1"/>
    <property type="molecule type" value="Genomic_DNA"/>
</dbReference>
<comment type="caution">
    <text evidence="1">The sequence shown here is derived from an EMBL/GenBank/DDBJ whole genome shotgun (WGS) entry which is preliminary data.</text>
</comment>
<sequence length="66" mass="7259">MPDPLDTIAGLDAGMVLALVNRLGGRENVDALLAGRKAVRFEDVIPLLFDKHGRRIPPPRDEEQRG</sequence>
<dbReference type="AlphaFoldDB" id="A0A0G2AKX7"/>